<dbReference type="AlphaFoldDB" id="A0A6A6RDJ4"/>
<sequence length="720" mass="79128">MARMLGRSKSLRLKSSQKDLRQQEADAPTPLPTARDDEPRSDHHLDSLRTAALTTHPAKRAESPEQVQRPRTASAPGDRGKPSQFHKKAAPVAITSDEATFSFALPSPTTVLYAAEVHEDDMIGMALGSPTTPARWNQPVQPTDYVTRPGLNRTYTHIAYDPSFQSSDYEDGVGKNSTTDSDPGQDVTKPKVSRWKSIFGRKNTAPQPFYQLQQAPAPSSQVHSHNEVVQHRQRSSSRASTREALTKPAPTSAHEIREARKKHKAAKKAAADEAKEAKNLKIDSGKSLTSRYENMKAEVSPKPPPKDDWRFQVPRVTVSSGSQTTSPRTPGSGPLLDVDIPNVEMERYSVMFGSLLRPDRSSSLLVRRQADPGKLKPLTELSKKKDYIDGNNGLLKPTRRATSPSPAKSPTFSLSLFPPAASKRDQNPPSPRVTSLHRPRPLARSNTAPSISPSRQTFADPDAADDAGSKSQKNAPRSSAAPRMHQVAEAEADSATQLLTPTPSTRASFDSQETAMVPLVVDPNSWDPRLEEPEWEILSKPTEAASQVQQRQGLGKLQEESQSSPPHNHQQEKPRRPSQSQPKSPPQAQARHLTKQTQRSTEDHRLPPTSARSQSRDSPRIQVHHSPWDSPRSHASNSPKERPSPKHTQSERDVRGKGPTVGLARQVSVSRATGPKLLKPMVVSPPGLSEKLVDRKPLTPTLVELKNSGRKSQRVVLEDA</sequence>
<dbReference type="Proteomes" id="UP000799750">
    <property type="component" value="Unassembled WGS sequence"/>
</dbReference>
<feature type="compositionally biased region" description="Polar residues" evidence="1">
    <location>
        <begin position="317"/>
        <end position="329"/>
    </location>
</feature>
<feature type="compositionally biased region" description="Low complexity" evidence="1">
    <location>
        <begin position="577"/>
        <end position="591"/>
    </location>
</feature>
<protein>
    <submittedName>
        <fullName evidence="2">Uncharacterized protein</fullName>
    </submittedName>
</protein>
<name>A0A6A6RDJ4_9PEZI</name>
<keyword evidence="3" id="KW-1185">Reference proteome</keyword>
<dbReference type="EMBL" id="MU004182">
    <property type="protein sequence ID" value="KAF2501507.1"/>
    <property type="molecule type" value="Genomic_DNA"/>
</dbReference>
<reference evidence="2" key="1">
    <citation type="journal article" date="2020" name="Stud. Mycol.">
        <title>101 Dothideomycetes genomes: a test case for predicting lifestyles and emergence of pathogens.</title>
        <authorList>
            <person name="Haridas S."/>
            <person name="Albert R."/>
            <person name="Binder M."/>
            <person name="Bloem J."/>
            <person name="Labutti K."/>
            <person name="Salamov A."/>
            <person name="Andreopoulos B."/>
            <person name="Baker S."/>
            <person name="Barry K."/>
            <person name="Bills G."/>
            <person name="Bluhm B."/>
            <person name="Cannon C."/>
            <person name="Castanera R."/>
            <person name="Culley D."/>
            <person name="Daum C."/>
            <person name="Ezra D."/>
            <person name="Gonzalez J."/>
            <person name="Henrissat B."/>
            <person name="Kuo A."/>
            <person name="Liang C."/>
            <person name="Lipzen A."/>
            <person name="Lutzoni F."/>
            <person name="Magnuson J."/>
            <person name="Mondo S."/>
            <person name="Nolan M."/>
            <person name="Ohm R."/>
            <person name="Pangilinan J."/>
            <person name="Park H.-J."/>
            <person name="Ramirez L."/>
            <person name="Alfaro M."/>
            <person name="Sun H."/>
            <person name="Tritt A."/>
            <person name="Yoshinaga Y."/>
            <person name="Zwiers L.-H."/>
            <person name="Turgeon B."/>
            <person name="Goodwin S."/>
            <person name="Spatafora J."/>
            <person name="Crous P."/>
            <person name="Grigoriev I."/>
        </authorList>
    </citation>
    <scope>NUCLEOTIDE SEQUENCE</scope>
    <source>
        <strain evidence="2">CBS 269.34</strain>
    </source>
</reference>
<organism evidence="2 3">
    <name type="scientific">Lophium mytilinum</name>
    <dbReference type="NCBI Taxonomy" id="390894"/>
    <lineage>
        <taxon>Eukaryota</taxon>
        <taxon>Fungi</taxon>
        <taxon>Dikarya</taxon>
        <taxon>Ascomycota</taxon>
        <taxon>Pezizomycotina</taxon>
        <taxon>Dothideomycetes</taxon>
        <taxon>Pleosporomycetidae</taxon>
        <taxon>Mytilinidiales</taxon>
        <taxon>Mytilinidiaceae</taxon>
        <taxon>Lophium</taxon>
    </lineage>
</organism>
<feature type="compositionally biased region" description="Basic and acidic residues" evidence="1">
    <location>
        <begin position="269"/>
        <end position="284"/>
    </location>
</feature>
<evidence type="ECO:0000256" key="1">
    <source>
        <dbReference type="SAM" id="MobiDB-lite"/>
    </source>
</evidence>
<feature type="compositionally biased region" description="Basic and acidic residues" evidence="1">
    <location>
        <begin position="639"/>
        <end position="656"/>
    </location>
</feature>
<feature type="region of interest" description="Disordered" evidence="1">
    <location>
        <begin position="367"/>
        <end position="692"/>
    </location>
</feature>
<feature type="region of interest" description="Disordered" evidence="1">
    <location>
        <begin position="162"/>
        <end position="191"/>
    </location>
</feature>
<dbReference type="OrthoDB" id="5404004at2759"/>
<feature type="compositionally biased region" description="Polar residues" evidence="1">
    <location>
        <begin position="214"/>
        <end position="223"/>
    </location>
</feature>
<gene>
    <name evidence="2" type="ORF">BU16DRAFT_534168</name>
</gene>
<accession>A0A6A6RDJ4</accession>
<evidence type="ECO:0000313" key="2">
    <source>
        <dbReference type="EMBL" id="KAF2501507.1"/>
    </source>
</evidence>
<evidence type="ECO:0000313" key="3">
    <source>
        <dbReference type="Proteomes" id="UP000799750"/>
    </source>
</evidence>
<proteinExistence type="predicted"/>
<feature type="region of interest" description="Disordered" evidence="1">
    <location>
        <begin position="1"/>
        <end position="90"/>
    </location>
</feature>
<feature type="compositionally biased region" description="Basic and acidic residues" evidence="1">
    <location>
        <begin position="34"/>
        <end position="47"/>
    </location>
</feature>
<feature type="region of interest" description="Disordered" evidence="1">
    <location>
        <begin position="214"/>
        <end position="338"/>
    </location>
</feature>
<feature type="compositionally biased region" description="Polar residues" evidence="1">
    <location>
        <begin position="400"/>
        <end position="414"/>
    </location>
</feature>
<feature type="compositionally biased region" description="Polar residues" evidence="1">
    <location>
        <begin position="494"/>
        <end position="514"/>
    </location>
</feature>
<feature type="compositionally biased region" description="Polar residues" evidence="1">
    <location>
        <begin position="444"/>
        <end position="457"/>
    </location>
</feature>